<dbReference type="InterPro" id="IPR009721">
    <property type="entry name" value="O-acyltransferase_WSD1_C"/>
</dbReference>
<accession>A0A0K9NNT9</accession>
<reference evidence="14" key="1">
    <citation type="journal article" date="2016" name="Nature">
        <title>The genome of the seagrass Zostera marina reveals angiosperm adaptation to the sea.</title>
        <authorList>
            <person name="Olsen J.L."/>
            <person name="Rouze P."/>
            <person name="Verhelst B."/>
            <person name="Lin Y.-C."/>
            <person name="Bayer T."/>
            <person name="Collen J."/>
            <person name="Dattolo E."/>
            <person name="De Paoli E."/>
            <person name="Dittami S."/>
            <person name="Maumus F."/>
            <person name="Michel G."/>
            <person name="Kersting A."/>
            <person name="Lauritano C."/>
            <person name="Lohaus R."/>
            <person name="Toepel M."/>
            <person name="Tonon T."/>
            <person name="Vanneste K."/>
            <person name="Amirebrahimi M."/>
            <person name="Brakel J."/>
            <person name="Bostroem C."/>
            <person name="Chovatia M."/>
            <person name="Grimwood J."/>
            <person name="Jenkins J.W."/>
            <person name="Jueterbock A."/>
            <person name="Mraz A."/>
            <person name="Stam W.T."/>
            <person name="Tice H."/>
            <person name="Bornberg-Bauer E."/>
            <person name="Green P.J."/>
            <person name="Pearson G.A."/>
            <person name="Procaccini G."/>
            <person name="Duarte C.M."/>
            <person name="Schmutz J."/>
            <person name="Reusch T.B.H."/>
            <person name="Van de Peer Y."/>
        </authorList>
    </citation>
    <scope>NUCLEOTIDE SEQUENCE [LARGE SCALE GENOMIC DNA]</scope>
    <source>
        <strain evidence="14">cv. Finnish</strain>
    </source>
</reference>
<organism evidence="13 14">
    <name type="scientific">Zostera marina</name>
    <name type="common">Eelgrass</name>
    <dbReference type="NCBI Taxonomy" id="29655"/>
    <lineage>
        <taxon>Eukaryota</taxon>
        <taxon>Viridiplantae</taxon>
        <taxon>Streptophyta</taxon>
        <taxon>Embryophyta</taxon>
        <taxon>Tracheophyta</taxon>
        <taxon>Spermatophyta</taxon>
        <taxon>Magnoliopsida</taxon>
        <taxon>Liliopsida</taxon>
        <taxon>Zosteraceae</taxon>
        <taxon>Zostera</taxon>
    </lineage>
</organism>
<comment type="caution">
    <text evidence="13">The sequence shown here is derived from an EMBL/GenBank/DDBJ whole genome shotgun (WGS) entry which is preliminary data.</text>
</comment>
<dbReference type="GO" id="GO:0004144">
    <property type="term" value="F:diacylglycerol O-acyltransferase activity"/>
    <property type="evidence" value="ECO:0007669"/>
    <property type="project" value="UniProtKB-EC"/>
</dbReference>
<sequence length="463" mass="51931">MGEDGDLEPLSPTTQYFSTSALSVCIIVAFEMDRRFQEDSEVIELVDKLLLPINPRFSSVKVRDVNGLQQWKKVDVKIEDHVISPSFSNPMSIDASQRHIRDYISNLRMNPFSQSRPLWEVHNIKYPTADCDGTLVLKLDHSLGDGFSLMGALFSRLRRADHPSLPLTFPHSKNKRPPQHSHLFSTTFYTARDFLSSLIKTNFVQDEISPIRSATPTSASQISTFTLPLHKIHKIKTSIGGTVNDVIVGIISYGTRLYMEKMSSIGGRQHDSKPQQLNVTALVLLNTRAIKTYQTLTIDEVTNDPNKNNSGWGNHFGFLQIPIPSVERELVSTTPLDLVFKIKEILTTKRNSLAVYLTGWLLDMLRRIKGPEAAGRYIAKTIRNTSFGISNLIGPLEKMEIGGHPVNAFYFSVVGTPHSLGFSVVSYMEKLTVAVCTEKKLIDSEMLVSCLDIAFRQIFEQAT</sequence>
<evidence type="ECO:0000256" key="5">
    <source>
        <dbReference type="ARBA" id="ARBA00022679"/>
    </source>
</evidence>
<evidence type="ECO:0000256" key="8">
    <source>
        <dbReference type="ARBA" id="ARBA00024360"/>
    </source>
</evidence>
<dbReference type="OrthoDB" id="619536at2759"/>
<protein>
    <submittedName>
        <fullName evidence="13">O-acyltransferase WSD1</fullName>
    </submittedName>
</protein>
<dbReference type="InterPro" id="IPR004255">
    <property type="entry name" value="O-acyltransferase_WSD1_N"/>
</dbReference>
<comment type="catalytic activity">
    <reaction evidence="9">
        <text>a long chain fatty alcohol + a fatty acyl-CoA = a long-chain alcohol wax ester + CoA</text>
        <dbReference type="Rhea" id="RHEA:38443"/>
        <dbReference type="ChEBI" id="CHEBI:17135"/>
        <dbReference type="ChEBI" id="CHEBI:57287"/>
        <dbReference type="ChEBI" id="CHEBI:77636"/>
        <dbReference type="ChEBI" id="CHEBI:235323"/>
        <dbReference type="EC" id="2.3.1.75"/>
    </reaction>
</comment>
<dbReference type="Proteomes" id="UP000036987">
    <property type="component" value="Unassembled WGS sequence"/>
</dbReference>
<dbReference type="UniPathway" id="UPA00282"/>
<dbReference type="Pfam" id="PF06974">
    <property type="entry name" value="WS_DGAT_C"/>
    <property type="match status" value="1"/>
</dbReference>
<keyword evidence="7 13" id="KW-0012">Acyltransferase</keyword>
<comment type="pathway">
    <text evidence="3">Glycerolipid metabolism; triacylglycerol biosynthesis.</text>
</comment>
<feature type="domain" description="O-acyltransferase WSD1 C-terminal" evidence="12">
    <location>
        <begin position="312"/>
        <end position="458"/>
    </location>
</feature>
<dbReference type="GO" id="GO:0019432">
    <property type="term" value="P:triglyceride biosynthetic process"/>
    <property type="evidence" value="ECO:0000318"/>
    <property type="project" value="GO_Central"/>
</dbReference>
<evidence type="ECO:0000256" key="9">
    <source>
        <dbReference type="ARBA" id="ARBA00047604"/>
    </source>
</evidence>
<keyword evidence="5 13" id="KW-0808">Transferase</keyword>
<evidence type="ECO:0000259" key="11">
    <source>
        <dbReference type="Pfam" id="PF03007"/>
    </source>
</evidence>
<dbReference type="GO" id="GO:0008374">
    <property type="term" value="F:O-acyltransferase activity"/>
    <property type="evidence" value="ECO:0000318"/>
    <property type="project" value="GO_Central"/>
</dbReference>
<dbReference type="PANTHER" id="PTHR31650:SF34">
    <property type="entry name" value="O-ACYLTRANSFERASE WSD1-LIKE ISOFORM X1"/>
    <property type="match status" value="1"/>
</dbReference>
<evidence type="ECO:0000256" key="1">
    <source>
        <dbReference type="ARBA" id="ARBA00004162"/>
    </source>
</evidence>
<comment type="subcellular location">
    <subcellularLocation>
        <location evidence="1">Cell membrane</location>
        <topology evidence="1">Single-pass membrane protein</topology>
    </subcellularLocation>
    <subcellularLocation>
        <location evidence="2">Endoplasmic reticulum membrane</location>
    </subcellularLocation>
</comment>
<gene>
    <name evidence="13" type="ORF">ZOSMA_76G00040</name>
</gene>
<keyword evidence="6" id="KW-0256">Endoplasmic reticulum</keyword>
<evidence type="ECO:0000256" key="4">
    <source>
        <dbReference type="ARBA" id="ARBA00005189"/>
    </source>
</evidence>
<comment type="pathway">
    <text evidence="4">Lipid metabolism.</text>
</comment>
<dbReference type="Pfam" id="PF03007">
    <property type="entry name" value="WS_DGAT_cat"/>
    <property type="match status" value="1"/>
</dbReference>
<dbReference type="GO" id="GO:0047196">
    <property type="term" value="F:long-chain-alcohol O-fatty-acyltransferase activity"/>
    <property type="evidence" value="ECO:0007669"/>
    <property type="project" value="UniProtKB-EC"/>
</dbReference>
<dbReference type="OMA" id="SCMENAF"/>
<evidence type="ECO:0000256" key="2">
    <source>
        <dbReference type="ARBA" id="ARBA00004586"/>
    </source>
</evidence>
<proteinExistence type="inferred from homology"/>
<dbReference type="AlphaFoldDB" id="A0A0K9NNT9"/>
<dbReference type="InterPro" id="IPR045034">
    <property type="entry name" value="O-acyltransferase_WSD1-like"/>
</dbReference>
<evidence type="ECO:0000256" key="7">
    <source>
        <dbReference type="ARBA" id="ARBA00023315"/>
    </source>
</evidence>
<dbReference type="GO" id="GO:0005789">
    <property type="term" value="C:endoplasmic reticulum membrane"/>
    <property type="evidence" value="ECO:0007669"/>
    <property type="project" value="UniProtKB-SubCell"/>
</dbReference>
<feature type="domain" description="O-acyltransferase WSD1-like N-terminal" evidence="11">
    <location>
        <begin position="69"/>
        <end position="247"/>
    </location>
</feature>
<evidence type="ECO:0000256" key="3">
    <source>
        <dbReference type="ARBA" id="ARBA00004771"/>
    </source>
</evidence>
<evidence type="ECO:0000256" key="6">
    <source>
        <dbReference type="ARBA" id="ARBA00022824"/>
    </source>
</evidence>
<name>A0A0K9NNT9_ZOSMR</name>
<evidence type="ECO:0000259" key="12">
    <source>
        <dbReference type="Pfam" id="PF06974"/>
    </source>
</evidence>
<dbReference type="EMBL" id="LFYR01001927">
    <property type="protein sequence ID" value="KMZ58449.1"/>
    <property type="molecule type" value="Genomic_DNA"/>
</dbReference>
<comment type="catalytic activity">
    <reaction evidence="10">
        <text>an acyl-CoA + a 1,2-diacyl-sn-glycerol = a triacyl-sn-glycerol + CoA</text>
        <dbReference type="Rhea" id="RHEA:10868"/>
        <dbReference type="ChEBI" id="CHEBI:17815"/>
        <dbReference type="ChEBI" id="CHEBI:57287"/>
        <dbReference type="ChEBI" id="CHEBI:58342"/>
        <dbReference type="ChEBI" id="CHEBI:64615"/>
        <dbReference type="EC" id="2.3.1.20"/>
    </reaction>
</comment>
<evidence type="ECO:0000256" key="10">
    <source>
        <dbReference type="ARBA" id="ARBA00048109"/>
    </source>
</evidence>
<dbReference type="GO" id="GO:0005886">
    <property type="term" value="C:plasma membrane"/>
    <property type="evidence" value="ECO:0000318"/>
    <property type="project" value="GO_Central"/>
</dbReference>
<keyword evidence="14" id="KW-1185">Reference proteome</keyword>
<evidence type="ECO:0000313" key="13">
    <source>
        <dbReference type="EMBL" id="KMZ58449.1"/>
    </source>
</evidence>
<comment type="similarity">
    <text evidence="8">In the N-terminal section; belongs to the long-chain O-acyltransferase family.</text>
</comment>
<evidence type="ECO:0000313" key="14">
    <source>
        <dbReference type="Proteomes" id="UP000036987"/>
    </source>
</evidence>
<dbReference type="STRING" id="29655.A0A0K9NNT9"/>
<dbReference type="PANTHER" id="PTHR31650">
    <property type="entry name" value="O-ACYLTRANSFERASE (WSD1-LIKE) FAMILY PROTEIN"/>
    <property type="match status" value="1"/>
</dbReference>